<keyword evidence="3" id="KW-1185">Reference proteome</keyword>
<sequence length="307" mass="33107">MSEIIESEEDSVSSTSVDVDYLDHSVVVTVTDLNGLYDTYEALGFTLTPRSTHTGTAQPDGERQSLGTANRCAVFGENYIELLGHLDSSLPDPWGVRRLAAAYEGLRGYVFGCGDADHVDRRLAEQRVSTTGVLMLQRDIPTPDGVGTLRARVIQVDPPLAPEGGVRIAEVQGLDLIHQPRFLDHPNGAVGLSRVTLVVADEETDRYVERYRKVLGIPARQIGPRHVFALRVGGLEIVPLSALDEILPGEKAPTLPYVAAQTVAVNDLGRAKSVIEGNGFAIRPLPGGFFVSADDTRGANLVFEARA</sequence>
<gene>
    <name evidence="2" type="ORF">SVIO_027160</name>
</gene>
<organism evidence="2 3">
    <name type="scientific">Streptomyces violaceusniger</name>
    <dbReference type="NCBI Taxonomy" id="68280"/>
    <lineage>
        <taxon>Bacteria</taxon>
        <taxon>Bacillati</taxon>
        <taxon>Actinomycetota</taxon>
        <taxon>Actinomycetes</taxon>
        <taxon>Kitasatosporales</taxon>
        <taxon>Streptomycetaceae</taxon>
        <taxon>Streptomyces</taxon>
        <taxon>Streptomyces violaceusniger group</taxon>
    </lineage>
</organism>
<feature type="domain" description="Glyoxalase-like" evidence="1">
    <location>
        <begin position="22"/>
        <end position="213"/>
    </location>
</feature>
<name>A0A4D4L274_STRVO</name>
<dbReference type="AlphaFoldDB" id="A0A4D4L274"/>
<reference evidence="2 3" key="1">
    <citation type="journal article" date="2020" name="Int. J. Syst. Evol. Microbiol.">
        <title>Reclassification of Streptomyces castelarensis and Streptomyces sporoclivatus as later heterotypic synonyms of Streptomyces antimycoticus.</title>
        <authorList>
            <person name="Komaki H."/>
            <person name="Tamura T."/>
        </authorList>
    </citation>
    <scope>NUCLEOTIDE SEQUENCE [LARGE SCALE GENOMIC DNA]</scope>
    <source>
        <strain evidence="2 3">NBRC 13459</strain>
    </source>
</reference>
<evidence type="ECO:0000313" key="3">
    <source>
        <dbReference type="Proteomes" id="UP000301309"/>
    </source>
</evidence>
<dbReference type="InterPro" id="IPR025870">
    <property type="entry name" value="Glyoxalase-like_dom"/>
</dbReference>
<dbReference type="Gene3D" id="3.10.180.10">
    <property type="entry name" value="2,3-Dihydroxybiphenyl 1,2-Dioxygenase, domain 1"/>
    <property type="match status" value="1"/>
</dbReference>
<evidence type="ECO:0000313" key="2">
    <source>
        <dbReference type="EMBL" id="GDY52093.1"/>
    </source>
</evidence>
<comment type="caution">
    <text evidence="2">The sequence shown here is derived from an EMBL/GenBank/DDBJ whole genome shotgun (WGS) entry which is preliminary data.</text>
</comment>
<dbReference type="OrthoDB" id="4152030at2"/>
<protein>
    <recommendedName>
        <fullName evidence="1">Glyoxalase-like domain-containing protein</fullName>
    </recommendedName>
</protein>
<accession>A0A4D4L274</accession>
<dbReference type="Pfam" id="PF13468">
    <property type="entry name" value="Glyoxalase_3"/>
    <property type="match status" value="1"/>
</dbReference>
<evidence type="ECO:0000259" key="1">
    <source>
        <dbReference type="Pfam" id="PF13468"/>
    </source>
</evidence>
<dbReference type="EMBL" id="BJHW01000001">
    <property type="protein sequence ID" value="GDY52093.1"/>
    <property type="molecule type" value="Genomic_DNA"/>
</dbReference>
<dbReference type="InterPro" id="IPR029068">
    <property type="entry name" value="Glyas_Bleomycin-R_OHBP_Dase"/>
</dbReference>
<dbReference type="Proteomes" id="UP000301309">
    <property type="component" value="Unassembled WGS sequence"/>
</dbReference>
<proteinExistence type="predicted"/>
<dbReference type="SUPFAM" id="SSF54593">
    <property type="entry name" value="Glyoxalase/Bleomycin resistance protein/Dihydroxybiphenyl dioxygenase"/>
    <property type="match status" value="1"/>
</dbReference>